<gene>
    <name evidence="2" type="ORF">BatF92_28410</name>
</gene>
<dbReference type="AlphaFoldDB" id="A0A0P0FJZ0"/>
<proteinExistence type="predicted"/>
<evidence type="ECO:0000313" key="2">
    <source>
        <dbReference type="EMBL" id="BCA50899.1"/>
    </source>
</evidence>
<dbReference type="RefSeq" id="WP_022470077.1">
    <property type="nucleotide sequence ID" value="NZ_AP022660.1"/>
</dbReference>
<dbReference type="SUPFAM" id="SSF52540">
    <property type="entry name" value="P-loop containing nucleoside triphosphate hydrolases"/>
    <property type="match status" value="1"/>
</dbReference>
<dbReference type="Pfam" id="PF09820">
    <property type="entry name" value="AAA-ATPase_like"/>
    <property type="match status" value="1"/>
</dbReference>
<sequence>MNAPVKTLRKLPIGIQSFEFLRSEGYLYVDKTELVYRLVTKGKPYFLSRPRRFGKSLLLSTLEAYFKGKKELFEGLAIEKLEQNWFEYPVLHLSLNAEKYDSRERLEGMLELQLESWEEMYGVDKGTMTYSGRFITIIRRAYEQTGRRVVVLVDEYDKPMLQTFDKPDLQEDFRKTLTAFYTVLKDADPYLQFVFITGVTKFAQMGIFSTLNQLNDISFDLEYNTLCGMTRTEIETVFVPELQELALQAETNYDEAIEQLTRQYDGYRFTPEKGFTPMFNPFSVLNALAKSRFGDYWFASGTPTFLVEILKKTNFDLRELDGIEVSSASLSDDRANISNPVPMIYQSGYLTIKSFDQRFRTYTLGFPNEEVKYGFLNFVAPFYTPVASTDTTFYIGKFVHELETGETEAFLTRLSCFFADFPYELNEKTERHYQVVFYLVFKLMGQFTQAEVRTAIGRADAVVKTADYIYVFEFKLTGTAEEALKQIDEKGYLLPYTVDGRRLVKVGVSFDAAKRNLGEWLIV</sequence>
<evidence type="ECO:0000313" key="3">
    <source>
        <dbReference type="Proteomes" id="UP000500882"/>
    </source>
</evidence>
<protein>
    <submittedName>
        <fullName evidence="2">ATPase AAA</fullName>
    </submittedName>
</protein>
<dbReference type="InterPro" id="IPR027417">
    <property type="entry name" value="P-loop_NTPase"/>
</dbReference>
<dbReference type="PANTHER" id="PTHR34825:SF1">
    <property type="entry name" value="AAA-ATPASE-LIKE DOMAIN-CONTAINING PROTEIN"/>
    <property type="match status" value="1"/>
</dbReference>
<accession>A0A0P0FJZ0</accession>
<feature type="domain" description="AAA-ATPase-like" evidence="1">
    <location>
        <begin position="12"/>
        <end position="208"/>
    </location>
</feature>
<dbReference type="KEGG" id="btho:Btheta7330_01730"/>
<name>A0A0P0FJZ0_BACT4</name>
<organism evidence="2 3">
    <name type="scientific">Bacteroides thetaiotaomicron</name>
    <dbReference type="NCBI Taxonomy" id="818"/>
    <lineage>
        <taxon>Bacteria</taxon>
        <taxon>Pseudomonadati</taxon>
        <taxon>Bacteroidota</taxon>
        <taxon>Bacteroidia</taxon>
        <taxon>Bacteroidales</taxon>
        <taxon>Bacteroidaceae</taxon>
        <taxon>Bacteroides</taxon>
    </lineage>
</organism>
<reference evidence="2 3" key="1">
    <citation type="submission" date="2020-02" db="EMBL/GenBank/DDBJ databases">
        <title>Whole-genome sequencing and comparative analysis of the genomes of Bacteroides thetaiotaomicron and Escherichia coli isolated from a healthy resident in Vietnam.</title>
        <authorList>
            <person name="Mohsin M."/>
            <person name="Tanaka K."/>
            <person name="Kawahara R."/>
            <person name="Kondo S."/>
            <person name="Noguchi H."/>
            <person name="Motooka D."/>
            <person name="Nakamura S."/>
            <person name="Khong D.T."/>
            <person name="Nguyen T.N."/>
            <person name="Tran H.T."/>
            <person name="Yamamoto Y."/>
        </authorList>
    </citation>
    <scope>NUCLEOTIDE SEQUENCE [LARGE SCALE GENOMIC DNA]</scope>
    <source>
        <strain evidence="2 3">F9-2</strain>
    </source>
</reference>
<dbReference type="EMBL" id="AP022660">
    <property type="protein sequence ID" value="BCA50899.1"/>
    <property type="molecule type" value="Genomic_DNA"/>
</dbReference>
<dbReference type="InterPro" id="IPR012547">
    <property type="entry name" value="PDDEXK_9"/>
</dbReference>
<dbReference type="Pfam" id="PF08011">
    <property type="entry name" value="PDDEXK_9"/>
    <property type="match status" value="1"/>
</dbReference>
<evidence type="ECO:0000259" key="1">
    <source>
        <dbReference type="Pfam" id="PF09820"/>
    </source>
</evidence>
<dbReference type="Proteomes" id="UP000500882">
    <property type="component" value="Chromosome"/>
</dbReference>
<dbReference type="PANTHER" id="PTHR34825">
    <property type="entry name" value="CONSERVED PROTEIN, WITH A WEAK D-GALACTARATE DEHYDRATASE/ALTRONATE HYDROLASE DOMAIN"/>
    <property type="match status" value="1"/>
</dbReference>
<dbReference type="InterPro" id="IPR018631">
    <property type="entry name" value="AAA-ATPase-like_dom"/>
</dbReference>